<dbReference type="STRING" id="8005.ENSEEEP00000042597"/>
<dbReference type="InterPro" id="IPR037579">
    <property type="entry name" value="FIB_ANG-like"/>
</dbReference>
<keyword evidence="5 11" id="KW-0175">Coiled coil</keyword>
<dbReference type="PROSITE" id="PS51406">
    <property type="entry name" value="FIBRINOGEN_C_2"/>
    <property type="match status" value="1"/>
</dbReference>
<dbReference type="OMA" id="ASHQGIK"/>
<evidence type="ECO:0000256" key="1">
    <source>
        <dbReference type="ARBA" id="ARBA00004613"/>
    </source>
</evidence>
<dbReference type="GO" id="GO:0005577">
    <property type="term" value="C:fibrinogen complex"/>
    <property type="evidence" value="ECO:0007669"/>
    <property type="project" value="TreeGrafter"/>
</dbReference>
<reference evidence="14" key="4">
    <citation type="submission" date="2025-08" db="UniProtKB">
        <authorList>
            <consortium name="Ensembl"/>
        </authorList>
    </citation>
    <scope>IDENTIFICATION</scope>
</reference>
<evidence type="ECO:0000256" key="12">
    <source>
        <dbReference type="SAM" id="SignalP"/>
    </source>
</evidence>
<evidence type="ECO:0000256" key="7">
    <source>
        <dbReference type="ARBA" id="ARBA00023157"/>
    </source>
</evidence>
<proteinExistence type="predicted"/>
<keyword evidence="4" id="KW-0391">Immunity</keyword>
<dbReference type="SMART" id="SM00186">
    <property type="entry name" value="FBG"/>
    <property type="match status" value="1"/>
</dbReference>
<dbReference type="PROSITE" id="PS00514">
    <property type="entry name" value="FIBRINOGEN_C_1"/>
    <property type="match status" value="1"/>
</dbReference>
<keyword evidence="15" id="KW-1185">Reference proteome</keyword>
<dbReference type="GeneTree" id="ENSGT00940000160647"/>
<keyword evidence="6" id="KW-1064">Adaptive immunity</keyword>
<keyword evidence="7" id="KW-1015">Disulfide bond</keyword>
<dbReference type="GeneID" id="113579233"/>
<evidence type="ECO:0000256" key="4">
    <source>
        <dbReference type="ARBA" id="ARBA00022859"/>
    </source>
</evidence>
<dbReference type="InterPro" id="IPR014716">
    <property type="entry name" value="Fibrinogen_a/b/g_C_1"/>
</dbReference>
<organism evidence="14 15">
    <name type="scientific">Electrophorus electricus</name>
    <name type="common">Electric eel</name>
    <name type="synonym">Gymnotus electricus</name>
    <dbReference type="NCBI Taxonomy" id="8005"/>
    <lineage>
        <taxon>Eukaryota</taxon>
        <taxon>Metazoa</taxon>
        <taxon>Chordata</taxon>
        <taxon>Craniata</taxon>
        <taxon>Vertebrata</taxon>
        <taxon>Euteleostomi</taxon>
        <taxon>Actinopterygii</taxon>
        <taxon>Neopterygii</taxon>
        <taxon>Teleostei</taxon>
        <taxon>Ostariophysi</taxon>
        <taxon>Gymnotiformes</taxon>
        <taxon>Gymnotoidei</taxon>
        <taxon>Gymnotidae</taxon>
        <taxon>Electrophorus</taxon>
    </lineage>
</organism>
<gene>
    <name evidence="14" type="primary">FGL1</name>
</gene>
<reference evidence="14" key="5">
    <citation type="submission" date="2025-09" db="UniProtKB">
        <authorList>
            <consortium name="Ensembl"/>
        </authorList>
    </citation>
    <scope>IDENTIFICATION</scope>
</reference>
<dbReference type="GO" id="GO:0002250">
    <property type="term" value="P:adaptive immune response"/>
    <property type="evidence" value="ECO:0007669"/>
    <property type="project" value="UniProtKB-KW"/>
</dbReference>
<dbReference type="GO" id="GO:0072377">
    <property type="term" value="P:blood coagulation, common pathway"/>
    <property type="evidence" value="ECO:0007669"/>
    <property type="project" value="TreeGrafter"/>
</dbReference>
<dbReference type="SUPFAM" id="SSF56496">
    <property type="entry name" value="Fibrinogen C-terminal domain-like"/>
    <property type="match status" value="1"/>
</dbReference>
<dbReference type="AlphaFoldDB" id="A0A4W4H1Y7"/>
<dbReference type="InterPro" id="IPR036056">
    <property type="entry name" value="Fibrinogen-like_C"/>
</dbReference>
<dbReference type="Ensembl" id="ENSEEET00000043083.2">
    <property type="protein sequence ID" value="ENSEEEP00000042597.2"/>
    <property type="gene ID" value="ENSEEEG00000020113.2"/>
</dbReference>
<evidence type="ECO:0000256" key="11">
    <source>
        <dbReference type="SAM" id="Coils"/>
    </source>
</evidence>
<dbReference type="CDD" id="cd00087">
    <property type="entry name" value="FReD"/>
    <property type="match status" value="1"/>
</dbReference>
<dbReference type="RefSeq" id="XP_026868830.2">
    <property type="nucleotide sequence ID" value="XM_027013029.2"/>
</dbReference>
<comment type="subcellular location">
    <subcellularLocation>
        <location evidence="1">Secreted</location>
    </subcellularLocation>
</comment>
<dbReference type="Pfam" id="PF00147">
    <property type="entry name" value="Fibrinogen_C"/>
    <property type="match status" value="1"/>
</dbReference>
<feature type="chain" id="PRO_5044221646" description="Fibrinogen-like protein 1" evidence="12">
    <location>
        <begin position="24"/>
        <end position="312"/>
    </location>
</feature>
<dbReference type="InterPro" id="IPR002181">
    <property type="entry name" value="Fibrinogen_a/b/g_C_dom"/>
</dbReference>
<feature type="domain" description="Fibrinogen C-terminal" evidence="13">
    <location>
        <begin position="74"/>
        <end position="306"/>
    </location>
</feature>
<dbReference type="Proteomes" id="UP000314983">
    <property type="component" value="Chromosome 12"/>
</dbReference>
<dbReference type="GO" id="GO:0005201">
    <property type="term" value="F:extracellular matrix structural constituent"/>
    <property type="evidence" value="ECO:0007669"/>
    <property type="project" value="TreeGrafter"/>
</dbReference>
<dbReference type="FunFam" id="3.90.215.10:FF:000001">
    <property type="entry name" value="Tenascin isoform 1"/>
    <property type="match status" value="1"/>
</dbReference>
<evidence type="ECO:0000256" key="6">
    <source>
        <dbReference type="ARBA" id="ARBA00023130"/>
    </source>
</evidence>
<accession>A0A4W4H1Y7</accession>
<comment type="function">
    <text evidence="9">Immune suppressive molecule that inhibits antigen-specific T-cell activation by acting as a major ligand of LAG3. Responsible for LAG3 T-cell inhibitory function. Binds LAG3 independently from MHC class II (MHC-II). Secreted by, and promotes growth of, hepatocytes.</text>
</comment>
<feature type="signal peptide" evidence="12">
    <location>
        <begin position="1"/>
        <end position="23"/>
    </location>
</feature>
<dbReference type="InterPro" id="IPR020837">
    <property type="entry name" value="Fibrinogen_CS"/>
</dbReference>
<evidence type="ECO:0000259" key="13">
    <source>
        <dbReference type="PROSITE" id="PS51406"/>
    </source>
</evidence>
<evidence type="ECO:0000313" key="15">
    <source>
        <dbReference type="Proteomes" id="UP000314983"/>
    </source>
</evidence>
<dbReference type="GO" id="GO:0034116">
    <property type="term" value="P:positive regulation of heterotypic cell-cell adhesion"/>
    <property type="evidence" value="ECO:0007669"/>
    <property type="project" value="TreeGrafter"/>
</dbReference>
<dbReference type="GO" id="GO:0042730">
    <property type="term" value="P:fibrinolysis"/>
    <property type="evidence" value="ECO:0007669"/>
    <property type="project" value="TreeGrafter"/>
</dbReference>
<evidence type="ECO:0000256" key="3">
    <source>
        <dbReference type="ARBA" id="ARBA00022729"/>
    </source>
</evidence>
<evidence type="ECO:0000256" key="10">
    <source>
        <dbReference type="ARBA" id="ARBA00049681"/>
    </source>
</evidence>
<dbReference type="GO" id="GO:0070527">
    <property type="term" value="P:platelet aggregation"/>
    <property type="evidence" value="ECO:0007669"/>
    <property type="project" value="TreeGrafter"/>
</dbReference>
<reference evidence="14" key="3">
    <citation type="submission" date="2020-05" db="EMBL/GenBank/DDBJ databases">
        <title>Electrophorus electricus (electric eel) genome, fEleEle1, primary haplotype.</title>
        <authorList>
            <person name="Myers G."/>
            <person name="Meyer A."/>
            <person name="Fedrigo O."/>
            <person name="Formenti G."/>
            <person name="Rhie A."/>
            <person name="Tracey A."/>
            <person name="Sims Y."/>
            <person name="Jarvis E.D."/>
        </authorList>
    </citation>
    <scope>NUCLEOTIDE SEQUENCE [LARGE SCALE GENOMIC DNA]</scope>
</reference>
<reference evidence="15" key="1">
    <citation type="journal article" date="2014" name="Science">
        <title>Nonhuman genetics. Genomic basis for the convergent evolution of electric organs.</title>
        <authorList>
            <person name="Gallant J.R."/>
            <person name="Traeger L.L."/>
            <person name="Volkening J.D."/>
            <person name="Moffett H."/>
            <person name="Chen P.H."/>
            <person name="Novina C.D."/>
            <person name="Phillips G.N.Jr."/>
            <person name="Anand R."/>
            <person name="Wells G.B."/>
            <person name="Pinch M."/>
            <person name="Guth R."/>
            <person name="Unguez G.A."/>
            <person name="Albert J.S."/>
            <person name="Zakon H.H."/>
            <person name="Samanta M.P."/>
            <person name="Sussman M.R."/>
        </authorList>
    </citation>
    <scope>NUCLEOTIDE SEQUENCE [LARGE SCALE GENOMIC DNA]</scope>
</reference>
<dbReference type="PANTHER" id="PTHR47221:SF8">
    <property type="entry name" value="FIBRINOGEN LIKE 1A"/>
    <property type="match status" value="1"/>
</dbReference>
<feature type="coiled-coil region" evidence="11">
    <location>
        <begin position="25"/>
        <end position="59"/>
    </location>
</feature>
<comment type="subunit">
    <text evidence="10">Homodimer. Interacts (via the Fibrinogen C-terminal domain) with LAG3 (via Ig-like domains 1 and 2).</text>
</comment>
<evidence type="ECO:0000313" key="14">
    <source>
        <dbReference type="Ensembl" id="ENSEEEP00000042597.2"/>
    </source>
</evidence>
<name>A0A4W4H1Y7_ELEEL</name>
<dbReference type="PANTHER" id="PTHR47221">
    <property type="entry name" value="FIBRINOGEN ALPHA CHAIN"/>
    <property type="match status" value="1"/>
</dbReference>
<dbReference type="GO" id="GO:0030674">
    <property type="term" value="F:protein-macromolecule adaptor activity"/>
    <property type="evidence" value="ECO:0007669"/>
    <property type="project" value="TreeGrafter"/>
</dbReference>
<evidence type="ECO:0000256" key="9">
    <source>
        <dbReference type="ARBA" id="ARBA00049639"/>
    </source>
</evidence>
<keyword evidence="3 12" id="KW-0732">Signal</keyword>
<keyword evidence="2" id="KW-0964">Secreted</keyword>
<protein>
    <recommendedName>
        <fullName evidence="8">Fibrinogen-like protein 1</fullName>
    </recommendedName>
</protein>
<evidence type="ECO:0000256" key="8">
    <source>
        <dbReference type="ARBA" id="ARBA00039489"/>
    </source>
</evidence>
<dbReference type="NCBIfam" id="NF040941">
    <property type="entry name" value="GGGWT_bact"/>
    <property type="match status" value="1"/>
</dbReference>
<evidence type="ECO:0000256" key="2">
    <source>
        <dbReference type="ARBA" id="ARBA00022525"/>
    </source>
</evidence>
<reference evidence="15" key="2">
    <citation type="journal article" date="2017" name="Sci. Adv.">
        <title>A tail of two voltages: Proteomic comparison of the three electric organs of the electric eel.</title>
        <authorList>
            <person name="Traeger L.L."/>
            <person name="Sabat G."/>
            <person name="Barrett-Wilt G.A."/>
            <person name="Wells G.B."/>
            <person name="Sussman M.R."/>
        </authorList>
    </citation>
    <scope>NUCLEOTIDE SEQUENCE [LARGE SCALE GENOMIC DNA]</scope>
</reference>
<sequence length="312" mass="36647">METSKMSWSLVIWIILSLDTTHSFLDECKQERDRLRAQLRRMETRAVRQQEMIQRLMKLRQLPQLPANKSIFTDLGDKQFADCAQIFSHGNTDSGIYMIKPLRSPTQTRVYCDMTEGGGWTVFQRRSDGSQSFDRDWKDYKTGFGDMKSANGEFWLGNDNLYYLTSQGDYTLRINLEDFEGTHRFATYKKFSIDSEENQYQLKFGGYTGNAGDSLSGSYHPEVQWWASHQGMNFSTWDKDHDRYERNCALEDKAGWWFNRCHSANLNGLYYKGPYSAVTDDGIVWYTWHGWWYSLKSVEMKFRPSDFEPNDV</sequence>
<evidence type="ECO:0000256" key="5">
    <source>
        <dbReference type="ARBA" id="ARBA00023054"/>
    </source>
</evidence>
<dbReference type="Gene3D" id="3.90.215.10">
    <property type="entry name" value="Gamma Fibrinogen, chain A, domain 1"/>
    <property type="match status" value="1"/>
</dbReference>